<protein>
    <recommendedName>
        <fullName evidence="4">DUF2282 domain-containing protein</fullName>
    </recommendedName>
</protein>
<keyword evidence="3" id="KW-1185">Reference proteome</keyword>
<dbReference type="InterPro" id="IPR045391">
    <property type="entry name" value="DUF6520"/>
</dbReference>
<keyword evidence="1" id="KW-0732">Signal</keyword>
<evidence type="ECO:0000256" key="1">
    <source>
        <dbReference type="SAM" id="SignalP"/>
    </source>
</evidence>
<evidence type="ECO:0008006" key="4">
    <source>
        <dbReference type="Google" id="ProtNLM"/>
    </source>
</evidence>
<dbReference type="Proteomes" id="UP000294685">
    <property type="component" value="Unassembled WGS sequence"/>
</dbReference>
<feature type="chain" id="PRO_5045188388" description="DUF2282 domain-containing protein" evidence="1">
    <location>
        <begin position="20"/>
        <end position="94"/>
    </location>
</feature>
<comment type="caution">
    <text evidence="2">The sequence shown here is derived from an EMBL/GenBank/DDBJ whole genome shotgun (WGS) entry which is preliminary data.</text>
</comment>
<feature type="signal peptide" evidence="1">
    <location>
        <begin position="1"/>
        <end position="19"/>
    </location>
</feature>
<accession>A0ABY2DRA7</accession>
<organism evidence="2 3">
    <name type="scientific">Flavobacterium ranwuense</name>
    <dbReference type="NCBI Taxonomy" id="2541725"/>
    <lineage>
        <taxon>Bacteria</taxon>
        <taxon>Pseudomonadati</taxon>
        <taxon>Bacteroidota</taxon>
        <taxon>Flavobacteriia</taxon>
        <taxon>Flavobacteriales</taxon>
        <taxon>Flavobacteriaceae</taxon>
        <taxon>Flavobacterium</taxon>
    </lineage>
</organism>
<sequence length="94" mass="10059">MKTILKVILPVLAFTMASAAAVSTNDAKVKDAKKTVLITGFIQNPSPTNCLSVNVNCTEVNTGQTCMSSESTPRQVWKKNAANACSSNLYKVIH</sequence>
<gene>
    <name evidence="2" type="ORF">E0I61_09030</name>
</gene>
<name>A0ABY2DRA7_9FLAO</name>
<evidence type="ECO:0000313" key="3">
    <source>
        <dbReference type="Proteomes" id="UP000294685"/>
    </source>
</evidence>
<reference evidence="2 3" key="1">
    <citation type="submission" date="2019-03" db="EMBL/GenBank/DDBJ databases">
        <title>Novel species of Flavobacterium.</title>
        <authorList>
            <person name="Liu Q."/>
            <person name="Xin Y.-H."/>
        </authorList>
    </citation>
    <scope>NUCLEOTIDE SEQUENCE [LARGE SCALE GENOMIC DNA]</scope>
    <source>
        <strain evidence="2 3">LB2P22</strain>
    </source>
</reference>
<dbReference type="Pfam" id="PF20130">
    <property type="entry name" value="DUF6520"/>
    <property type="match status" value="1"/>
</dbReference>
<proteinExistence type="predicted"/>
<dbReference type="RefSeq" id="WP_132070823.1">
    <property type="nucleotide sequence ID" value="NZ_SMLH01000004.1"/>
</dbReference>
<evidence type="ECO:0000313" key="2">
    <source>
        <dbReference type="EMBL" id="TDE29296.1"/>
    </source>
</evidence>
<dbReference type="EMBL" id="SMLH01000004">
    <property type="protein sequence ID" value="TDE29296.1"/>
    <property type="molecule type" value="Genomic_DNA"/>
</dbReference>